<sequence length="60" mass="6405">MWPTAEPEGTDAIPSGPKHGSLIGVCAILTVVRGSVRWRCVTSKCGSAFSPAFRRFGCRP</sequence>
<reference evidence="1 3" key="1">
    <citation type="journal article" date="2014" name="BMC Genomics">
        <title>Genome sequence of Anopheles sinensis provides insight into genetics basis of mosquito competence for malaria parasites.</title>
        <authorList>
            <person name="Zhou D."/>
            <person name="Zhang D."/>
            <person name="Ding G."/>
            <person name="Shi L."/>
            <person name="Hou Q."/>
            <person name="Ye Y."/>
            <person name="Xu Y."/>
            <person name="Zhou H."/>
            <person name="Xiong C."/>
            <person name="Li S."/>
            <person name="Yu J."/>
            <person name="Hong S."/>
            <person name="Yu X."/>
            <person name="Zou P."/>
            <person name="Chen C."/>
            <person name="Chang X."/>
            <person name="Wang W."/>
            <person name="Lv Y."/>
            <person name="Sun Y."/>
            <person name="Ma L."/>
            <person name="Shen B."/>
            <person name="Zhu C."/>
        </authorList>
    </citation>
    <scope>NUCLEOTIDE SEQUENCE [LARGE SCALE GENOMIC DNA]</scope>
</reference>
<accession>A0A084VVY5</accession>
<keyword evidence="3" id="KW-1185">Reference proteome</keyword>
<dbReference type="AlphaFoldDB" id="A0A084VVY5"/>
<evidence type="ECO:0000313" key="1">
    <source>
        <dbReference type="EMBL" id="KFB42129.1"/>
    </source>
</evidence>
<organism evidence="1">
    <name type="scientific">Anopheles sinensis</name>
    <name type="common">Mosquito</name>
    <dbReference type="NCBI Taxonomy" id="74873"/>
    <lineage>
        <taxon>Eukaryota</taxon>
        <taxon>Metazoa</taxon>
        <taxon>Ecdysozoa</taxon>
        <taxon>Arthropoda</taxon>
        <taxon>Hexapoda</taxon>
        <taxon>Insecta</taxon>
        <taxon>Pterygota</taxon>
        <taxon>Neoptera</taxon>
        <taxon>Endopterygota</taxon>
        <taxon>Diptera</taxon>
        <taxon>Nematocera</taxon>
        <taxon>Culicoidea</taxon>
        <taxon>Culicidae</taxon>
        <taxon>Anophelinae</taxon>
        <taxon>Anopheles</taxon>
    </lineage>
</organism>
<dbReference type="Proteomes" id="UP000030765">
    <property type="component" value="Unassembled WGS sequence"/>
</dbReference>
<dbReference type="EMBL" id="KE525163">
    <property type="protein sequence ID" value="KFB42129.1"/>
    <property type="molecule type" value="Genomic_DNA"/>
</dbReference>
<dbReference type="VEuPathDB" id="VectorBase:ASIC009790"/>
<gene>
    <name evidence="1" type="ORF">ZHAS_00009790</name>
</gene>
<reference evidence="2" key="2">
    <citation type="submission" date="2020-05" db="UniProtKB">
        <authorList>
            <consortium name="EnsemblMetazoa"/>
        </authorList>
    </citation>
    <scope>IDENTIFICATION</scope>
</reference>
<name>A0A084VVY5_ANOSI</name>
<dbReference type="EMBL" id="ATLV01017349">
    <property type="status" value="NOT_ANNOTATED_CDS"/>
    <property type="molecule type" value="Genomic_DNA"/>
</dbReference>
<proteinExistence type="predicted"/>
<evidence type="ECO:0000313" key="3">
    <source>
        <dbReference type="Proteomes" id="UP000030765"/>
    </source>
</evidence>
<evidence type="ECO:0000313" key="2">
    <source>
        <dbReference type="EnsemblMetazoa" id="ASIC009790-PA"/>
    </source>
</evidence>
<protein>
    <submittedName>
        <fullName evidence="1 2">PA-phosphatase</fullName>
    </submittedName>
</protein>
<dbReference type="EnsemblMetazoa" id="ASIC009790-RA">
    <property type="protein sequence ID" value="ASIC009790-PA"/>
    <property type="gene ID" value="ASIC009790"/>
</dbReference>